<dbReference type="PANTHER" id="PTHR45695">
    <property type="entry name" value="LEUCOKININ RECEPTOR-RELATED"/>
    <property type="match status" value="1"/>
</dbReference>
<dbReference type="OrthoDB" id="6153656at2759"/>
<comment type="caution">
    <text evidence="11">The sequence shown here is derived from an EMBL/GenBank/DDBJ whole genome shotgun (WGS) entry which is preliminary data.</text>
</comment>
<dbReference type="STRING" id="188477.A0A3S1I1X2"/>
<dbReference type="SUPFAM" id="SSF81321">
    <property type="entry name" value="Family A G protein-coupled receptor-like"/>
    <property type="match status" value="1"/>
</dbReference>
<feature type="domain" description="G-protein coupled receptors family 1 profile" evidence="10">
    <location>
        <begin position="104"/>
        <end position="332"/>
    </location>
</feature>
<feature type="transmembrane region" description="Helical" evidence="9">
    <location>
        <begin position="263"/>
        <end position="290"/>
    </location>
</feature>
<feature type="transmembrane region" description="Helical" evidence="9">
    <location>
        <begin position="205"/>
        <end position="226"/>
    </location>
</feature>
<evidence type="ECO:0000256" key="7">
    <source>
        <dbReference type="ARBA" id="ARBA00023224"/>
    </source>
</evidence>
<feature type="region of interest" description="Disordered" evidence="8">
    <location>
        <begin position="45"/>
        <end position="65"/>
    </location>
</feature>
<dbReference type="PRINTS" id="PR00237">
    <property type="entry name" value="GPCRRHODOPSN"/>
</dbReference>
<dbReference type="PROSITE" id="PS50262">
    <property type="entry name" value="G_PROTEIN_RECEP_F1_2"/>
    <property type="match status" value="1"/>
</dbReference>
<keyword evidence="2 9" id="KW-0812">Transmembrane</keyword>
<feature type="transmembrane region" description="Helical" evidence="9">
    <location>
        <begin position="169"/>
        <end position="193"/>
    </location>
</feature>
<evidence type="ECO:0000256" key="4">
    <source>
        <dbReference type="ARBA" id="ARBA00023040"/>
    </source>
</evidence>
<evidence type="ECO:0000256" key="6">
    <source>
        <dbReference type="ARBA" id="ARBA00023170"/>
    </source>
</evidence>
<protein>
    <recommendedName>
        <fullName evidence="10">G-protein coupled receptors family 1 profile domain-containing protein</fullName>
    </recommendedName>
</protein>
<gene>
    <name evidence="11" type="ORF">EGW08_001658</name>
</gene>
<evidence type="ECO:0000256" key="5">
    <source>
        <dbReference type="ARBA" id="ARBA00023136"/>
    </source>
</evidence>
<dbReference type="EMBL" id="RQTK01000029">
    <property type="protein sequence ID" value="RUS90570.1"/>
    <property type="molecule type" value="Genomic_DNA"/>
</dbReference>
<sequence length="428" mass="47484">MGVFLSDDPIVFRHQSGSFHSDASLESIIGSLCLFLNDTNLPDRCKTSSTEEPQPVPYLTNDDVEEEEEEAGEDTFYSKMALSPTNQRTLSVLYSLIMILALLGNIAVLMTVACKKSLWRPMYMFISSLAVSDIVLCLSCIPINIALIVTTEWTLGSATCKSLPFFMNLGSNCSMLTLCCMAGERFMAIVHPLKFNAVHTVGKTLLIQLVVWIVAIATAAPFALYYHPSELCGRYFPSGECAKYHTVCLKSSEPYLDLDKLHWLSFLVLFLLPALVMLVAYTIIIYNLWIKRPSVTMLSISSQRASMTKKAVKMLVMVVVLYMVSWSPLQVFGVAMRESDSIRASQVLGLKYYLESPLLAFGLAMRESGSIRESQVLDFKYYVEAGWLDSCGSGDALPHSALVEARMPRKGRMLSKLGAAISMPETEP</sequence>
<keyword evidence="7" id="KW-0807">Transducer</keyword>
<dbReference type="PANTHER" id="PTHR45695:SF9">
    <property type="entry name" value="LEUCOKININ RECEPTOR"/>
    <property type="match status" value="1"/>
</dbReference>
<dbReference type="InterPro" id="IPR017452">
    <property type="entry name" value="GPCR_Rhodpsn_7TM"/>
</dbReference>
<dbReference type="Proteomes" id="UP000271974">
    <property type="component" value="Unassembled WGS sequence"/>
</dbReference>
<evidence type="ECO:0000256" key="8">
    <source>
        <dbReference type="SAM" id="MobiDB-lite"/>
    </source>
</evidence>
<evidence type="ECO:0000259" key="10">
    <source>
        <dbReference type="PROSITE" id="PS50262"/>
    </source>
</evidence>
<dbReference type="GO" id="GO:0005886">
    <property type="term" value="C:plasma membrane"/>
    <property type="evidence" value="ECO:0007669"/>
    <property type="project" value="TreeGrafter"/>
</dbReference>
<keyword evidence="4" id="KW-0297">G-protein coupled receptor</keyword>
<evidence type="ECO:0000256" key="2">
    <source>
        <dbReference type="ARBA" id="ARBA00022692"/>
    </source>
</evidence>
<reference evidence="11 12" key="1">
    <citation type="submission" date="2019-01" db="EMBL/GenBank/DDBJ databases">
        <title>A draft genome assembly of the solar-powered sea slug Elysia chlorotica.</title>
        <authorList>
            <person name="Cai H."/>
            <person name="Li Q."/>
            <person name="Fang X."/>
            <person name="Li J."/>
            <person name="Curtis N.E."/>
            <person name="Altenburger A."/>
            <person name="Shibata T."/>
            <person name="Feng M."/>
            <person name="Maeda T."/>
            <person name="Schwartz J.A."/>
            <person name="Shigenobu S."/>
            <person name="Lundholm N."/>
            <person name="Nishiyama T."/>
            <person name="Yang H."/>
            <person name="Hasebe M."/>
            <person name="Li S."/>
            <person name="Pierce S.K."/>
            <person name="Wang J."/>
        </authorList>
    </citation>
    <scope>NUCLEOTIDE SEQUENCE [LARGE SCALE GENOMIC DNA]</scope>
    <source>
        <strain evidence="11">EC2010</strain>
        <tissue evidence="11">Whole organism of an adult</tissue>
    </source>
</reference>
<name>A0A3S1I1X2_ELYCH</name>
<keyword evidence="6" id="KW-0675">Receptor</keyword>
<dbReference type="Gene3D" id="1.20.1070.10">
    <property type="entry name" value="Rhodopsin 7-helix transmembrane proteins"/>
    <property type="match status" value="1"/>
</dbReference>
<feature type="transmembrane region" description="Helical" evidence="9">
    <location>
        <begin position="311"/>
        <end position="329"/>
    </location>
</feature>
<dbReference type="AlphaFoldDB" id="A0A3S1I1X2"/>
<dbReference type="Pfam" id="PF00001">
    <property type="entry name" value="7tm_1"/>
    <property type="match status" value="1"/>
</dbReference>
<dbReference type="CDD" id="cd00637">
    <property type="entry name" value="7tm_classA_rhodopsin-like"/>
    <property type="match status" value="1"/>
</dbReference>
<evidence type="ECO:0000256" key="9">
    <source>
        <dbReference type="SAM" id="Phobius"/>
    </source>
</evidence>
<evidence type="ECO:0000256" key="1">
    <source>
        <dbReference type="ARBA" id="ARBA00004141"/>
    </source>
</evidence>
<evidence type="ECO:0000313" key="11">
    <source>
        <dbReference type="EMBL" id="RUS90570.1"/>
    </source>
</evidence>
<keyword evidence="3 9" id="KW-1133">Transmembrane helix</keyword>
<accession>A0A3S1I1X2</accession>
<keyword evidence="5 9" id="KW-0472">Membrane</keyword>
<feature type="transmembrane region" description="Helical" evidence="9">
    <location>
        <begin position="125"/>
        <end position="149"/>
    </location>
</feature>
<evidence type="ECO:0000256" key="3">
    <source>
        <dbReference type="ARBA" id="ARBA00022989"/>
    </source>
</evidence>
<proteinExistence type="predicted"/>
<comment type="subcellular location">
    <subcellularLocation>
        <location evidence="1">Membrane</location>
        <topology evidence="1">Multi-pass membrane protein</topology>
    </subcellularLocation>
</comment>
<dbReference type="GO" id="GO:0004930">
    <property type="term" value="F:G protein-coupled receptor activity"/>
    <property type="evidence" value="ECO:0007669"/>
    <property type="project" value="UniProtKB-KW"/>
</dbReference>
<organism evidence="11 12">
    <name type="scientific">Elysia chlorotica</name>
    <name type="common">Eastern emerald elysia</name>
    <name type="synonym">Sea slug</name>
    <dbReference type="NCBI Taxonomy" id="188477"/>
    <lineage>
        <taxon>Eukaryota</taxon>
        <taxon>Metazoa</taxon>
        <taxon>Spiralia</taxon>
        <taxon>Lophotrochozoa</taxon>
        <taxon>Mollusca</taxon>
        <taxon>Gastropoda</taxon>
        <taxon>Heterobranchia</taxon>
        <taxon>Euthyneura</taxon>
        <taxon>Panpulmonata</taxon>
        <taxon>Sacoglossa</taxon>
        <taxon>Placobranchoidea</taxon>
        <taxon>Plakobranchidae</taxon>
        <taxon>Elysia</taxon>
    </lineage>
</organism>
<evidence type="ECO:0000313" key="12">
    <source>
        <dbReference type="Proteomes" id="UP000271974"/>
    </source>
</evidence>
<feature type="transmembrane region" description="Helical" evidence="9">
    <location>
        <begin position="92"/>
        <end position="113"/>
    </location>
</feature>
<keyword evidence="12" id="KW-1185">Reference proteome</keyword>
<dbReference type="InterPro" id="IPR000276">
    <property type="entry name" value="GPCR_Rhodpsn"/>
</dbReference>